<keyword evidence="8" id="KW-0274">FAD</keyword>
<protein>
    <submittedName>
        <fullName evidence="14">Bifunctional riboflavin kinase/FMN adenylyltransferase</fullName>
    </submittedName>
</protein>
<dbReference type="InterPro" id="IPR014729">
    <property type="entry name" value="Rossmann-like_a/b/a_fold"/>
</dbReference>
<feature type="region of interest" description="Disordered" evidence="12">
    <location>
        <begin position="300"/>
        <end position="324"/>
    </location>
</feature>
<evidence type="ECO:0000256" key="9">
    <source>
        <dbReference type="ARBA" id="ARBA00022840"/>
    </source>
</evidence>
<keyword evidence="6 14" id="KW-0548">Nucleotidyltransferase</keyword>
<dbReference type="SUPFAM" id="SSF52374">
    <property type="entry name" value="Nucleotidylyl transferase"/>
    <property type="match status" value="1"/>
</dbReference>
<evidence type="ECO:0000313" key="14">
    <source>
        <dbReference type="EMBL" id="MUH59984.1"/>
    </source>
</evidence>
<dbReference type="GO" id="GO:0008531">
    <property type="term" value="F:riboflavin kinase activity"/>
    <property type="evidence" value="ECO:0007669"/>
    <property type="project" value="UniProtKB-EC"/>
</dbReference>
<dbReference type="InterPro" id="IPR015865">
    <property type="entry name" value="Riboflavin_kinase_bac/euk"/>
</dbReference>
<dbReference type="Proteomes" id="UP000487882">
    <property type="component" value="Unassembled WGS sequence"/>
</dbReference>
<organism evidence="14 15">
    <name type="scientific">Bifidobacterium canis</name>
    <dbReference type="NCBI Taxonomy" id="2610880"/>
    <lineage>
        <taxon>Bacteria</taxon>
        <taxon>Bacillati</taxon>
        <taxon>Actinomycetota</taxon>
        <taxon>Actinomycetes</taxon>
        <taxon>Bifidobacteriales</taxon>
        <taxon>Bifidobacteriaceae</taxon>
        <taxon>Bifidobacterium</taxon>
    </lineage>
</organism>
<sequence length="427" mass="47435">MDIFRLTPDPSGNIAWPTLSTTKKSVVTVGAFDGLHRGHRRVIARTVERAKELNAYSVVIMFDPRPAFVHAYAKAHAGMDVPANVHDPDAITAVDARLRMLSAMHVDYVLIVRYTLAFSEKSFRFFLGQLVGKVGMRLLVLGEDARMGAKLEGDIKKIQDLAAATGVFELEVITDDDGKVRVPAQFKPIAPEEPGEPGDPLAGLNKDERRSWSKKNNAREVRSVSSTNVRYLLSQGRVRDANAILGHPHGVEGTVTHGEERGRTIGFPTANLEEPIEGYLPVDGVYAGWLIDLGPADDYERDQQELSGKPNPEEQQPLASVTVSDTPIVSHRFSSSAIDSRLAPESPFRWPAAISIGTKPTYSEQTGRNERVLEAYALTDDWIDLYGHRVRVEFEGFLRPQIKFDTTEELVDELKHNVEQTRDMLSK</sequence>
<accession>A0A7K1J5P1</accession>
<evidence type="ECO:0000256" key="7">
    <source>
        <dbReference type="ARBA" id="ARBA00022741"/>
    </source>
</evidence>
<dbReference type="RefSeq" id="WP_155588877.1">
    <property type="nucleotide sequence ID" value="NZ_WNLP01000006.1"/>
</dbReference>
<reference evidence="14 15" key="1">
    <citation type="submission" date="2019-09" db="EMBL/GenBank/DDBJ databases">
        <title>Bifidobacterium canis sp. nov., isolated from the digestive tract of German Shepherd dog puppy.</title>
        <authorList>
            <person name="Bunesova V."/>
        </authorList>
    </citation>
    <scope>NUCLEOTIDE SEQUENCE [LARGE SCALE GENOMIC DNA]</scope>
    <source>
        <strain evidence="14 15">GSD1FS</strain>
    </source>
</reference>
<evidence type="ECO:0000313" key="15">
    <source>
        <dbReference type="Proteomes" id="UP000487882"/>
    </source>
</evidence>
<evidence type="ECO:0000256" key="6">
    <source>
        <dbReference type="ARBA" id="ARBA00022695"/>
    </source>
</evidence>
<dbReference type="PANTHER" id="PTHR22749">
    <property type="entry name" value="RIBOFLAVIN KINASE/FMN ADENYLYLTRANSFERASE"/>
    <property type="match status" value="1"/>
</dbReference>
<dbReference type="GO" id="GO:0005524">
    <property type="term" value="F:ATP binding"/>
    <property type="evidence" value="ECO:0007669"/>
    <property type="project" value="UniProtKB-KW"/>
</dbReference>
<comment type="caution">
    <text evidence="14">The sequence shown here is derived from an EMBL/GenBank/DDBJ whole genome shotgun (WGS) entry which is preliminary data.</text>
</comment>
<gene>
    <name evidence="14" type="ORF">GSD1FS_1327</name>
</gene>
<dbReference type="GO" id="GO:0003919">
    <property type="term" value="F:FMN adenylyltransferase activity"/>
    <property type="evidence" value="ECO:0007669"/>
    <property type="project" value="UniProtKB-EC"/>
</dbReference>
<dbReference type="InterPro" id="IPR023468">
    <property type="entry name" value="Riboflavin_kinase"/>
</dbReference>
<dbReference type="SMART" id="SM00904">
    <property type="entry name" value="Flavokinase"/>
    <property type="match status" value="1"/>
</dbReference>
<keyword evidence="5 14" id="KW-0808">Transferase</keyword>
<keyword evidence="15" id="KW-1185">Reference proteome</keyword>
<evidence type="ECO:0000256" key="3">
    <source>
        <dbReference type="ARBA" id="ARBA00022630"/>
    </source>
</evidence>
<dbReference type="UniPathway" id="UPA00277">
    <property type="reaction ID" value="UER00407"/>
</dbReference>
<dbReference type="EMBL" id="WNLP01000006">
    <property type="protein sequence ID" value="MUH59984.1"/>
    <property type="molecule type" value="Genomic_DNA"/>
</dbReference>
<evidence type="ECO:0000256" key="2">
    <source>
        <dbReference type="ARBA" id="ARBA00010214"/>
    </source>
</evidence>
<dbReference type="GO" id="GO:0009231">
    <property type="term" value="P:riboflavin biosynthetic process"/>
    <property type="evidence" value="ECO:0007669"/>
    <property type="project" value="InterPro"/>
</dbReference>
<dbReference type="SUPFAM" id="SSF82114">
    <property type="entry name" value="Riboflavin kinase-like"/>
    <property type="match status" value="1"/>
</dbReference>
<feature type="domain" description="Riboflavin kinase" evidence="13">
    <location>
        <begin position="244"/>
        <end position="426"/>
    </location>
</feature>
<dbReference type="InterPro" id="IPR015864">
    <property type="entry name" value="FAD_synthase"/>
</dbReference>
<feature type="compositionally biased region" description="Basic and acidic residues" evidence="12">
    <location>
        <begin position="205"/>
        <end position="219"/>
    </location>
</feature>
<comment type="similarity">
    <text evidence="2">Belongs to the RibF family.</text>
</comment>
<proteinExistence type="inferred from homology"/>
<evidence type="ECO:0000256" key="8">
    <source>
        <dbReference type="ARBA" id="ARBA00022827"/>
    </source>
</evidence>
<comment type="catalytic activity">
    <reaction evidence="10">
        <text>riboflavin + ATP = FMN + ADP + H(+)</text>
        <dbReference type="Rhea" id="RHEA:14357"/>
        <dbReference type="ChEBI" id="CHEBI:15378"/>
        <dbReference type="ChEBI" id="CHEBI:30616"/>
        <dbReference type="ChEBI" id="CHEBI:57986"/>
        <dbReference type="ChEBI" id="CHEBI:58210"/>
        <dbReference type="ChEBI" id="CHEBI:456216"/>
        <dbReference type="EC" id="2.7.1.26"/>
    </reaction>
</comment>
<dbReference type="Pfam" id="PF06574">
    <property type="entry name" value="FAD_syn"/>
    <property type="match status" value="1"/>
</dbReference>
<feature type="region of interest" description="Disordered" evidence="12">
    <location>
        <begin position="188"/>
        <end position="219"/>
    </location>
</feature>
<dbReference type="AlphaFoldDB" id="A0A7K1J5P1"/>
<keyword evidence="4" id="KW-0288">FMN</keyword>
<dbReference type="GO" id="GO:0009398">
    <property type="term" value="P:FMN biosynthetic process"/>
    <property type="evidence" value="ECO:0007669"/>
    <property type="project" value="TreeGrafter"/>
</dbReference>
<keyword evidence="7" id="KW-0547">Nucleotide-binding</keyword>
<keyword evidence="9" id="KW-0067">ATP-binding</keyword>
<dbReference type="GO" id="GO:0006747">
    <property type="term" value="P:FAD biosynthetic process"/>
    <property type="evidence" value="ECO:0007669"/>
    <property type="project" value="UniProtKB-UniPathway"/>
</dbReference>
<name>A0A7K1J5P1_9BIFI</name>
<evidence type="ECO:0000256" key="11">
    <source>
        <dbReference type="ARBA" id="ARBA00049494"/>
    </source>
</evidence>
<evidence type="ECO:0000256" key="5">
    <source>
        <dbReference type="ARBA" id="ARBA00022679"/>
    </source>
</evidence>
<keyword evidence="14" id="KW-0418">Kinase</keyword>
<dbReference type="InterPro" id="IPR023465">
    <property type="entry name" value="Riboflavin_kinase_dom_sf"/>
</dbReference>
<evidence type="ECO:0000256" key="10">
    <source>
        <dbReference type="ARBA" id="ARBA00047880"/>
    </source>
</evidence>
<comment type="catalytic activity">
    <reaction evidence="11">
        <text>FMN + ATP + H(+) = FAD + diphosphate</text>
        <dbReference type="Rhea" id="RHEA:17237"/>
        <dbReference type="ChEBI" id="CHEBI:15378"/>
        <dbReference type="ChEBI" id="CHEBI:30616"/>
        <dbReference type="ChEBI" id="CHEBI:33019"/>
        <dbReference type="ChEBI" id="CHEBI:57692"/>
        <dbReference type="ChEBI" id="CHEBI:58210"/>
        <dbReference type="EC" id="2.7.7.2"/>
    </reaction>
</comment>
<keyword evidence="3" id="KW-0285">Flavoprotein</keyword>
<evidence type="ECO:0000256" key="1">
    <source>
        <dbReference type="ARBA" id="ARBA00004726"/>
    </source>
</evidence>
<feature type="compositionally biased region" description="Polar residues" evidence="12">
    <location>
        <begin position="313"/>
        <end position="324"/>
    </location>
</feature>
<dbReference type="Pfam" id="PF01687">
    <property type="entry name" value="Flavokinase"/>
    <property type="match status" value="1"/>
</dbReference>
<evidence type="ECO:0000256" key="12">
    <source>
        <dbReference type="SAM" id="MobiDB-lite"/>
    </source>
</evidence>
<dbReference type="Gene3D" id="3.40.50.620">
    <property type="entry name" value="HUPs"/>
    <property type="match status" value="1"/>
</dbReference>
<dbReference type="Gene3D" id="2.40.30.30">
    <property type="entry name" value="Riboflavin kinase-like"/>
    <property type="match status" value="1"/>
</dbReference>
<dbReference type="CDD" id="cd02064">
    <property type="entry name" value="FAD_synthetase_N"/>
    <property type="match status" value="1"/>
</dbReference>
<comment type="pathway">
    <text evidence="1">Cofactor biosynthesis; FAD biosynthesis; FAD from FMN: step 1/1.</text>
</comment>
<evidence type="ECO:0000256" key="4">
    <source>
        <dbReference type="ARBA" id="ARBA00022643"/>
    </source>
</evidence>
<dbReference type="PANTHER" id="PTHR22749:SF6">
    <property type="entry name" value="RIBOFLAVIN KINASE"/>
    <property type="match status" value="1"/>
</dbReference>
<evidence type="ECO:0000259" key="13">
    <source>
        <dbReference type="SMART" id="SM00904"/>
    </source>
</evidence>